<organism evidence="4 5">
    <name type="scientific">Advenella kashmirensis</name>
    <dbReference type="NCBI Taxonomy" id="310575"/>
    <lineage>
        <taxon>Bacteria</taxon>
        <taxon>Pseudomonadati</taxon>
        <taxon>Pseudomonadota</taxon>
        <taxon>Betaproteobacteria</taxon>
        <taxon>Burkholderiales</taxon>
        <taxon>Alcaligenaceae</taxon>
    </lineage>
</organism>
<feature type="region of interest" description="Disordered" evidence="1">
    <location>
        <begin position="98"/>
        <end position="119"/>
    </location>
</feature>
<protein>
    <submittedName>
        <fullName evidence="4">Translation initiation factor IF-2</fullName>
    </submittedName>
</protein>
<keyword evidence="4" id="KW-0648">Protein biosynthesis</keyword>
<sequence length="193" mass="19991">MPSNTVNQFAVELKMPANVLLEQLRSAGVNLKSVEDVVTESDKAKLLDSLRRAHGAKDGKKITVTRRETSEIRQADGSGRSRTIQVEVRKKRVFVKRDVTEAKPDAADAPVTNEPEAAVGSEQVVAPAVADAQVAAAAPVQANASPAPETAATSQQAASQPEPAQASVGEKAKEAQEAQPAAAQAPAATAPAA</sequence>
<feature type="domain" description="Initiation factor 2 associated" evidence="3">
    <location>
        <begin position="60"/>
        <end position="97"/>
    </location>
</feature>
<dbReference type="Proteomes" id="UP000264036">
    <property type="component" value="Unassembled WGS sequence"/>
</dbReference>
<proteinExistence type="predicted"/>
<dbReference type="InterPro" id="IPR009061">
    <property type="entry name" value="DNA-bd_dom_put_sf"/>
</dbReference>
<dbReference type="Pfam" id="PF08364">
    <property type="entry name" value="IF2_assoc"/>
    <property type="match status" value="1"/>
</dbReference>
<dbReference type="SUPFAM" id="SSF46955">
    <property type="entry name" value="Putative DNA-binding domain"/>
    <property type="match status" value="1"/>
</dbReference>
<evidence type="ECO:0000259" key="3">
    <source>
        <dbReference type="Pfam" id="PF08364"/>
    </source>
</evidence>
<keyword evidence="4" id="KW-0396">Initiation factor</keyword>
<feature type="non-terminal residue" evidence="4">
    <location>
        <position position="193"/>
    </location>
</feature>
<dbReference type="Gene3D" id="3.30.56.50">
    <property type="entry name" value="Putative DNA-binding domain, N-terminal subdomain of bacterial translation initiation factor IF2"/>
    <property type="match status" value="1"/>
</dbReference>
<feature type="domain" description="Translation initiation factor IF-2 N-terminal" evidence="2">
    <location>
        <begin position="1"/>
        <end position="51"/>
    </location>
</feature>
<dbReference type="InterPro" id="IPR013575">
    <property type="entry name" value="IF2_assoc_dom_bac"/>
</dbReference>
<dbReference type="EMBL" id="DOEK01000026">
    <property type="protein sequence ID" value="HBP29637.1"/>
    <property type="molecule type" value="Genomic_DNA"/>
</dbReference>
<accession>A0A356LF64</accession>
<feature type="region of interest" description="Disordered" evidence="1">
    <location>
        <begin position="135"/>
        <end position="193"/>
    </location>
</feature>
<dbReference type="AlphaFoldDB" id="A0A356LF64"/>
<gene>
    <name evidence="4" type="ORF">DD666_09505</name>
</gene>
<feature type="compositionally biased region" description="Low complexity" evidence="1">
    <location>
        <begin position="177"/>
        <end position="193"/>
    </location>
</feature>
<evidence type="ECO:0000256" key="1">
    <source>
        <dbReference type="SAM" id="MobiDB-lite"/>
    </source>
</evidence>
<dbReference type="GO" id="GO:0003743">
    <property type="term" value="F:translation initiation factor activity"/>
    <property type="evidence" value="ECO:0007669"/>
    <property type="project" value="UniProtKB-KW"/>
</dbReference>
<dbReference type="InterPro" id="IPR006847">
    <property type="entry name" value="IF2_N"/>
</dbReference>
<evidence type="ECO:0000259" key="2">
    <source>
        <dbReference type="Pfam" id="PF04760"/>
    </source>
</evidence>
<feature type="compositionally biased region" description="Low complexity" evidence="1">
    <location>
        <begin position="135"/>
        <end position="166"/>
    </location>
</feature>
<comment type="caution">
    <text evidence="4">The sequence shown here is derived from an EMBL/GenBank/DDBJ whole genome shotgun (WGS) entry which is preliminary data.</text>
</comment>
<evidence type="ECO:0000313" key="4">
    <source>
        <dbReference type="EMBL" id="HBP29637.1"/>
    </source>
</evidence>
<name>A0A356LF64_9BURK</name>
<dbReference type="Pfam" id="PF04760">
    <property type="entry name" value="IF2_N"/>
    <property type="match status" value="1"/>
</dbReference>
<evidence type="ECO:0000313" key="5">
    <source>
        <dbReference type="Proteomes" id="UP000264036"/>
    </source>
</evidence>
<reference evidence="4 5" key="1">
    <citation type="journal article" date="2018" name="Nat. Biotechnol.">
        <title>A standardized bacterial taxonomy based on genome phylogeny substantially revises the tree of life.</title>
        <authorList>
            <person name="Parks D.H."/>
            <person name="Chuvochina M."/>
            <person name="Waite D.W."/>
            <person name="Rinke C."/>
            <person name="Skarshewski A."/>
            <person name="Chaumeil P.A."/>
            <person name="Hugenholtz P."/>
        </authorList>
    </citation>
    <scope>NUCLEOTIDE SEQUENCE [LARGE SCALE GENOMIC DNA]</scope>
    <source>
        <strain evidence="4">UBA10707</strain>
    </source>
</reference>